<dbReference type="InterPro" id="IPR013990">
    <property type="entry name" value="WHy-dom"/>
</dbReference>
<dbReference type="Proteomes" id="UP000438196">
    <property type="component" value="Unassembled WGS sequence"/>
</dbReference>
<dbReference type="RefSeq" id="WP_155581586.1">
    <property type="nucleotide sequence ID" value="NZ_JBHSTH010000005.1"/>
</dbReference>
<comment type="caution">
    <text evidence="2">The sequence shown here is derived from an EMBL/GenBank/DDBJ whole genome shotgun (WGS) entry which is preliminary data.</text>
</comment>
<proteinExistence type="predicted"/>
<organism evidence="2 3">
    <name type="scientific">Pseudomonas spelaei</name>
    <dbReference type="NCBI Taxonomy" id="1055469"/>
    <lineage>
        <taxon>Bacteria</taxon>
        <taxon>Pseudomonadati</taxon>
        <taxon>Pseudomonadota</taxon>
        <taxon>Gammaproteobacteria</taxon>
        <taxon>Pseudomonadales</taxon>
        <taxon>Pseudomonadaceae</taxon>
        <taxon>Pseudomonas</taxon>
    </lineage>
</organism>
<dbReference type="InterPro" id="IPR004864">
    <property type="entry name" value="LEA_2"/>
</dbReference>
<dbReference type="SUPFAM" id="SSF117070">
    <property type="entry name" value="LEA14-like"/>
    <property type="match status" value="1"/>
</dbReference>
<gene>
    <name evidence="2" type="ORF">GNF76_02320</name>
</gene>
<reference evidence="2 3" key="1">
    <citation type="submission" date="2019-11" db="EMBL/GenBank/DDBJ databases">
        <title>Pseudomonas karstica sp. nov. and Pseudomonas spelaei sp. nov. from karst caves.</title>
        <authorList>
            <person name="Zeman M."/>
        </authorList>
    </citation>
    <scope>NUCLEOTIDE SEQUENCE [LARGE SCALE GENOMIC DNA]</scope>
    <source>
        <strain evidence="2 3">CCM 7893</strain>
    </source>
</reference>
<dbReference type="PROSITE" id="PS51257">
    <property type="entry name" value="PROKAR_LIPOPROTEIN"/>
    <property type="match status" value="1"/>
</dbReference>
<protein>
    <recommendedName>
        <fullName evidence="1">Water stress and hypersensitive response domain-containing protein</fullName>
    </recommendedName>
</protein>
<dbReference type="Pfam" id="PF03168">
    <property type="entry name" value="LEA_2"/>
    <property type="match status" value="1"/>
</dbReference>
<evidence type="ECO:0000313" key="3">
    <source>
        <dbReference type="Proteomes" id="UP000438196"/>
    </source>
</evidence>
<accession>A0A6I3W5E1</accession>
<dbReference type="AlphaFoldDB" id="A0A6I3W5E1"/>
<dbReference type="EMBL" id="WNNK01000002">
    <property type="protein sequence ID" value="MUF03151.1"/>
    <property type="molecule type" value="Genomic_DNA"/>
</dbReference>
<evidence type="ECO:0000259" key="1">
    <source>
        <dbReference type="SMART" id="SM00769"/>
    </source>
</evidence>
<name>A0A6I3W5E1_9PSED</name>
<feature type="domain" description="Water stress and hypersensitive response" evidence="1">
    <location>
        <begin position="37"/>
        <end position="156"/>
    </location>
</feature>
<evidence type="ECO:0000313" key="2">
    <source>
        <dbReference type="EMBL" id="MUF03151.1"/>
    </source>
</evidence>
<sequence length="166" mass="19047">MVSQARIFRTFSLLLVITFGLGGCASWFADDAPEPQVQLVKVELVRAKLLEQKFKLYFRVDNRDDSDLTVRGLIYKITLDDLLLTEGESNEWLTVPPRGHKFFKISVRTNLWPQVREVVAMLKNPSQPIPYRLEGELKTGLFIGNDVHVLRNGEIIPGDFIPERHQ</sequence>
<dbReference type="OrthoDB" id="369213at2"/>
<dbReference type="Gene3D" id="2.60.40.1820">
    <property type="match status" value="1"/>
</dbReference>
<dbReference type="SMART" id="SM00769">
    <property type="entry name" value="WHy"/>
    <property type="match status" value="1"/>
</dbReference>
<dbReference type="GO" id="GO:0009269">
    <property type="term" value="P:response to desiccation"/>
    <property type="evidence" value="ECO:0007669"/>
    <property type="project" value="InterPro"/>
</dbReference>
<keyword evidence="3" id="KW-1185">Reference proteome</keyword>